<comment type="catalytic activity">
    <reaction evidence="5">
        <text>GTP + H2O = GDP + phosphate + H(+)</text>
        <dbReference type="Rhea" id="RHEA:19669"/>
        <dbReference type="ChEBI" id="CHEBI:15377"/>
        <dbReference type="ChEBI" id="CHEBI:15378"/>
        <dbReference type="ChEBI" id="CHEBI:37565"/>
        <dbReference type="ChEBI" id="CHEBI:43474"/>
        <dbReference type="ChEBI" id="CHEBI:58189"/>
        <dbReference type="EC" id="3.6.5.4"/>
    </reaction>
    <physiologicalReaction direction="left-to-right" evidence="5">
        <dbReference type="Rhea" id="RHEA:19670"/>
    </physiologicalReaction>
</comment>
<dbReference type="GO" id="GO:0005525">
    <property type="term" value="F:GTP binding"/>
    <property type="evidence" value="ECO:0007669"/>
    <property type="project" value="UniProtKB-KW"/>
</dbReference>
<organism evidence="8 9">
    <name type="scientific">Macrostomum lignano</name>
    <dbReference type="NCBI Taxonomy" id="282301"/>
    <lineage>
        <taxon>Eukaryota</taxon>
        <taxon>Metazoa</taxon>
        <taxon>Spiralia</taxon>
        <taxon>Lophotrochozoa</taxon>
        <taxon>Platyhelminthes</taxon>
        <taxon>Rhabditophora</taxon>
        <taxon>Macrostomorpha</taxon>
        <taxon>Macrostomida</taxon>
        <taxon>Macrostomidae</taxon>
        <taxon>Macrostomum</taxon>
    </lineage>
</organism>
<dbReference type="Gene3D" id="1.10.260.30">
    <property type="entry name" value="Signal recognition particle, SRP54 subunit, M-domain"/>
    <property type="match status" value="1"/>
</dbReference>
<dbReference type="Gene3D" id="3.40.50.300">
    <property type="entry name" value="P-loop containing nucleotide triphosphate hydrolases"/>
    <property type="match status" value="1"/>
</dbReference>
<sequence>GIRNQAEQMDSNRSFAATRRRLPQELVRLMDAGRGAPGSREKAGPTLGSGKTTTATKLARYYQRRSWRTCMVCADTYRAGAFDQFKQNAAKAGIPFYGSYTEDRPGCVDRFKRDGFEVIIVDTSGRHRQERRACLKEMLQTLGSVIVTRAGQSGQRRRALKRHCSYSRSPVVFVGTGEHIEKILSSSKKSPSNRLNWQVSEMSSSQDEASNAREDAPAQTRPVHSARLPGTIRHLSRAGGSFSQWRPFPALARLATKNELEGRTSSGGYLTVLDSMSDSELDAADGCRLFSNCSARATRVARGSGVSEREVRTMLSQYAKLSQMCDASANSRPVQRRWRLEIRRQRRFDGAPAGSGGALVRFARPCNGSAARLACRASCGRCSGEELPIKSARPQLVYSHMRRPAAQRDVGTSESTDTTDAEAMRAEMIQIGAGDSFARLLAAAESAKKSGHCR</sequence>
<keyword evidence="1" id="KW-0547">Nucleotide-binding</keyword>
<protein>
    <recommendedName>
        <fullName evidence="3">Signal recognition particle subunit SRP54</fullName>
    </recommendedName>
    <alternativeName>
        <fullName evidence="4">Signal recognition particle 54 kDa protein</fullName>
    </alternativeName>
</protein>
<dbReference type="AlphaFoldDB" id="A0A1I8FIZ3"/>
<dbReference type="PANTHER" id="PTHR11564:SF5">
    <property type="entry name" value="SIGNAL RECOGNITION PARTICLE SUBUNIT SRP54"/>
    <property type="match status" value="1"/>
</dbReference>
<dbReference type="GO" id="GO:0006616">
    <property type="term" value="P:SRP-dependent cotranslational protein targeting to membrane, translocation"/>
    <property type="evidence" value="ECO:0007669"/>
    <property type="project" value="TreeGrafter"/>
</dbReference>
<dbReference type="GO" id="GO:0003924">
    <property type="term" value="F:GTPase activity"/>
    <property type="evidence" value="ECO:0007669"/>
    <property type="project" value="InterPro"/>
</dbReference>
<keyword evidence="8" id="KW-1185">Reference proteome</keyword>
<dbReference type="InterPro" id="IPR022941">
    <property type="entry name" value="SRP54"/>
</dbReference>
<dbReference type="InterPro" id="IPR036891">
    <property type="entry name" value="Signal_recog_part_SRP54_M_sf"/>
</dbReference>
<name>A0A1I8FIZ3_9PLAT</name>
<evidence type="ECO:0000313" key="8">
    <source>
        <dbReference type="Proteomes" id="UP000095280"/>
    </source>
</evidence>
<dbReference type="GO" id="GO:0008312">
    <property type="term" value="F:7S RNA binding"/>
    <property type="evidence" value="ECO:0007669"/>
    <property type="project" value="InterPro"/>
</dbReference>
<dbReference type="GO" id="GO:0005829">
    <property type="term" value="C:cytosol"/>
    <property type="evidence" value="ECO:0007669"/>
    <property type="project" value="TreeGrafter"/>
</dbReference>
<feature type="region of interest" description="Disordered" evidence="6">
    <location>
        <begin position="31"/>
        <end position="50"/>
    </location>
</feature>
<feature type="region of interest" description="Disordered" evidence="6">
    <location>
        <begin position="184"/>
        <end position="223"/>
    </location>
</feature>
<evidence type="ECO:0000256" key="6">
    <source>
        <dbReference type="SAM" id="MobiDB-lite"/>
    </source>
</evidence>
<keyword evidence="2" id="KW-0342">GTP-binding</keyword>
<dbReference type="WBParaSite" id="maker-unitig_36448-snap-gene-0.1-mRNA-1">
    <property type="protein sequence ID" value="maker-unitig_36448-snap-gene-0.1-mRNA-1"/>
    <property type="gene ID" value="maker-unitig_36448-snap-gene-0.1"/>
</dbReference>
<dbReference type="InterPro" id="IPR027417">
    <property type="entry name" value="P-loop_NTPase"/>
</dbReference>
<dbReference type="Proteomes" id="UP000095280">
    <property type="component" value="Unplaced"/>
</dbReference>
<proteinExistence type="predicted"/>
<evidence type="ECO:0000256" key="1">
    <source>
        <dbReference type="ARBA" id="ARBA00022741"/>
    </source>
</evidence>
<reference evidence="9" key="1">
    <citation type="submission" date="2016-11" db="UniProtKB">
        <authorList>
            <consortium name="WormBaseParasite"/>
        </authorList>
    </citation>
    <scope>IDENTIFICATION</scope>
</reference>
<dbReference type="Pfam" id="PF00448">
    <property type="entry name" value="SRP54"/>
    <property type="match status" value="1"/>
</dbReference>
<dbReference type="SUPFAM" id="SSF47446">
    <property type="entry name" value="Signal peptide-binding domain"/>
    <property type="match status" value="1"/>
</dbReference>
<dbReference type="PROSITE" id="PS00300">
    <property type="entry name" value="SRP54"/>
    <property type="match status" value="1"/>
</dbReference>
<evidence type="ECO:0000256" key="4">
    <source>
        <dbReference type="ARBA" id="ARBA00034907"/>
    </source>
</evidence>
<dbReference type="PANTHER" id="PTHR11564">
    <property type="entry name" value="SIGNAL RECOGNITION PARTICLE 54K PROTEIN SRP54"/>
    <property type="match status" value="1"/>
</dbReference>
<accession>A0A1I8FIZ3</accession>
<evidence type="ECO:0000256" key="5">
    <source>
        <dbReference type="ARBA" id="ARBA00048157"/>
    </source>
</evidence>
<dbReference type="GO" id="GO:0005786">
    <property type="term" value="C:signal recognition particle, endoplasmic reticulum targeting"/>
    <property type="evidence" value="ECO:0007669"/>
    <property type="project" value="TreeGrafter"/>
</dbReference>
<dbReference type="InterPro" id="IPR000897">
    <property type="entry name" value="SRP54_GTPase_dom"/>
</dbReference>
<dbReference type="SUPFAM" id="SSF52540">
    <property type="entry name" value="P-loop containing nucleoside triphosphate hydrolases"/>
    <property type="match status" value="1"/>
</dbReference>
<feature type="domain" description="SRP54-type proteins GTP-binding" evidence="7">
    <location>
        <begin position="170"/>
        <end position="183"/>
    </location>
</feature>
<dbReference type="Pfam" id="PF02978">
    <property type="entry name" value="SRP_SPB"/>
    <property type="match status" value="1"/>
</dbReference>
<evidence type="ECO:0000313" key="9">
    <source>
        <dbReference type="WBParaSite" id="maker-unitig_36448-snap-gene-0.1-mRNA-1"/>
    </source>
</evidence>
<dbReference type="SMART" id="SM00962">
    <property type="entry name" value="SRP54"/>
    <property type="match status" value="1"/>
</dbReference>
<evidence type="ECO:0000259" key="7">
    <source>
        <dbReference type="PROSITE" id="PS00300"/>
    </source>
</evidence>
<evidence type="ECO:0000256" key="3">
    <source>
        <dbReference type="ARBA" id="ARBA00034832"/>
    </source>
</evidence>
<feature type="compositionally biased region" description="Polar residues" evidence="6">
    <location>
        <begin position="184"/>
        <end position="209"/>
    </location>
</feature>
<dbReference type="GO" id="GO:0030942">
    <property type="term" value="F:endoplasmic reticulum signal peptide binding"/>
    <property type="evidence" value="ECO:0007669"/>
    <property type="project" value="TreeGrafter"/>
</dbReference>
<evidence type="ECO:0000256" key="2">
    <source>
        <dbReference type="ARBA" id="ARBA00023134"/>
    </source>
</evidence>
<dbReference type="InterPro" id="IPR004125">
    <property type="entry name" value="Signal_recog_particle_SRP54_M"/>
</dbReference>